<dbReference type="AlphaFoldDB" id="A0A811RSJ3"/>
<keyword evidence="2" id="KW-1185">Reference proteome</keyword>
<gene>
    <name evidence="1" type="ORF">NCGR_LOCUS56880</name>
</gene>
<dbReference type="EMBL" id="CAJGYO010000017">
    <property type="protein sequence ID" value="CAD6332782.1"/>
    <property type="molecule type" value="Genomic_DNA"/>
</dbReference>
<evidence type="ECO:0000313" key="2">
    <source>
        <dbReference type="Proteomes" id="UP000604825"/>
    </source>
</evidence>
<protein>
    <submittedName>
        <fullName evidence="1">Uncharacterized protein</fullName>
    </submittedName>
</protein>
<evidence type="ECO:0000313" key="1">
    <source>
        <dbReference type="EMBL" id="CAD6332782.1"/>
    </source>
</evidence>
<sequence>MARNKIMPRNLHTGKNSTIKQFDILRKSCPGEDSSVQELCPGACNIRGYRMKNMEAVTYRNTVEEMALPKMRITRMRH</sequence>
<accession>A0A811RSJ3</accession>
<name>A0A811RSJ3_9POAL</name>
<dbReference type="Proteomes" id="UP000604825">
    <property type="component" value="Unassembled WGS sequence"/>
</dbReference>
<comment type="caution">
    <text evidence="1">The sequence shown here is derived from an EMBL/GenBank/DDBJ whole genome shotgun (WGS) entry which is preliminary data.</text>
</comment>
<proteinExistence type="predicted"/>
<organism evidence="1 2">
    <name type="scientific">Miscanthus lutarioriparius</name>
    <dbReference type="NCBI Taxonomy" id="422564"/>
    <lineage>
        <taxon>Eukaryota</taxon>
        <taxon>Viridiplantae</taxon>
        <taxon>Streptophyta</taxon>
        <taxon>Embryophyta</taxon>
        <taxon>Tracheophyta</taxon>
        <taxon>Spermatophyta</taxon>
        <taxon>Magnoliopsida</taxon>
        <taxon>Liliopsida</taxon>
        <taxon>Poales</taxon>
        <taxon>Poaceae</taxon>
        <taxon>PACMAD clade</taxon>
        <taxon>Panicoideae</taxon>
        <taxon>Andropogonodae</taxon>
        <taxon>Andropogoneae</taxon>
        <taxon>Saccharinae</taxon>
        <taxon>Miscanthus</taxon>
    </lineage>
</organism>
<reference evidence="1" key="1">
    <citation type="submission" date="2020-10" db="EMBL/GenBank/DDBJ databases">
        <authorList>
            <person name="Han B."/>
            <person name="Lu T."/>
            <person name="Zhao Q."/>
            <person name="Huang X."/>
            <person name="Zhao Y."/>
        </authorList>
    </citation>
    <scope>NUCLEOTIDE SEQUENCE</scope>
</reference>